<protein>
    <recommendedName>
        <fullName evidence="1">MATH domain-containing protein</fullName>
    </recommendedName>
</protein>
<dbReference type="SMART" id="SM00061">
    <property type="entry name" value="MATH"/>
    <property type="match status" value="2"/>
</dbReference>
<dbReference type="Proteomes" id="UP000827721">
    <property type="component" value="Unassembled WGS sequence"/>
</dbReference>
<gene>
    <name evidence="2" type="ORF">JRO89_XS03G0116400</name>
</gene>
<name>A0ABQ8I9K8_9ROSI</name>
<accession>A0ABQ8I9K8</accession>
<keyword evidence="3" id="KW-1185">Reference proteome</keyword>
<dbReference type="InterPro" id="IPR002083">
    <property type="entry name" value="MATH/TRAF_dom"/>
</dbReference>
<feature type="domain" description="MATH" evidence="1">
    <location>
        <begin position="177"/>
        <end position="304"/>
    </location>
</feature>
<evidence type="ECO:0000259" key="1">
    <source>
        <dbReference type="PROSITE" id="PS50144"/>
    </source>
</evidence>
<dbReference type="Pfam" id="PF22486">
    <property type="entry name" value="MATH_2"/>
    <property type="match status" value="2"/>
</dbReference>
<dbReference type="SUPFAM" id="SSF49599">
    <property type="entry name" value="TRAF domain-like"/>
    <property type="match status" value="2"/>
</dbReference>
<dbReference type="PROSITE" id="PS50144">
    <property type="entry name" value="MATH"/>
    <property type="match status" value="2"/>
</dbReference>
<proteinExistence type="predicted"/>
<dbReference type="PANTHER" id="PTHR46162:SF2">
    <property type="entry name" value="ANKYRIN REPEAT-CONTAINING PROTEIN-RELATED"/>
    <property type="match status" value="1"/>
</dbReference>
<dbReference type="Gene3D" id="2.60.210.10">
    <property type="entry name" value="Apoptosis, Tumor Necrosis Factor Receptor Associated Protein 2, Chain A"/>
    <property type="match status" value="2"/>
</dbReference>
<evidence type="ECO:0000313" key="3">
    <source>
        <dbReference type="Proteomes" id="UP000827721"/>
    </source>
</evidence>
<feature type="domain" description="MATH" evidence="1">
    <location>
        <begin position="20"/>
        <end position="155"/>
    </location>
</feature>
<dbReference type="PANTHER" id="PTHR46162">
    <property type="entry name" value="TRAF-LIKE FAMILY PROTEIN"/>
    <property type="match status" value="1"/>
</dbReference>
<evidence type="ECO:0000313" key="2">
    <source>
        <dbReference type="EMBL" id="KAH7573320.1"/>
    </source>
</evidence>
<organism evidence="2 3">
    <name type="scientific">Xanthoceras sorbifolium</name>
    <dbReference type="NCBI Taxonomy" id="99658"/>
    <lineage>
        <taxon>Eukaryota</taxon>
        <taxon>Viridiplantae</taxon>
        <taxon>Streptophyta</taxon>
        <taxon>Embryophyta</taxon>
        <taxon>Tracheophyta</taxon>
        <taxon>Spermatophyta</taxon>
        <taxon>Magnoliopsida</taxon>
        <taxon>eudicotyledons</taxon>
        <taxon>Gunneridae</taxon>
        <taxon>Pentapetalae</taxon>
        <taxon>rosids</taxon>
        <taxon>malvids</taxon>
        <taxon>Sapindales</taxon>
        <taxon>Sapindaceae</taxon>
        <taxon>Xanthoceroideae</taxon>
        <taxon>Xanthoceras</taxon>
    </lineage>
</organism>
<comment type="caution">
    <text evidence="2">The sequence shown here is derived from an EMBL/GenBank/DDBJ whole genome shotgun (WGS) entry which is preliminary data.</text>
</comment>
<dbReference type="EMBL" id="JAFEMO010000003">
    <property type="protein sequence ID" value="KAH7573320.1"/>
    <property type="molecule type" value="Genomic_DNA"/>
</dbReference>
<dbReference type="InterPro" id="IPR008974">
    <property type="entry name" value="TRAF-like"/>
</dbReference>
<reference evidence="2 3" key="1">
    <citation type="submission" date="2021-02" db="EMBL/GenBank/DDBJ databases">
        <title>Plant Genome Project.</title>
        <authorList>
            <person name="Zhang R.-G."/>
        </authorList>
    </citation>
    <scope>NUCLEOTIDE SEQUENCE [LARGE SCALE GENOMIC DNA]</scope>
    <source>
        <tissue evidence="2">Leaves</tissue>
    </source>
</reference>
<sequence>MEAVFENQGGVARSISDAPPAHYTLKIQLFSLLVNTSGQKYESAEFEAGGYKWKLALYPNGNKSKNVKDHLSLYLAMSNTSSLRLGWEVYAVFRFFLLDQNKDNYLVVQDAMLKEKRFHGLKLEWGIDQFLPLKAFNDASNGYLVEDTCVFGAEVFVVKERITGKGECLSMIKDPLSIKHVWRIDNFSKDTECHESKLFIAGDQKWKIQLYPKGRRHGSGSHLSLYLAMADPTTLSPASKIYAEFTLRILDQVQARHIAGKGNYWFSTTSNQETGWARFFSSSYFNQPGNGLLVKDVCLVEAEVTVHGIASAL</sequence>
<dbReference type="CDD" id="cd00121">
    <property type="entry name" value="MATH"/>
    <property type="match status" value="2"/>
</dbReference>